<sequence>MLYLPESPLTNASIWAALEPLGFIGTLACHTQVASTMDLARTLVQQQPAAPLPGLIVADEQTAGRGRQGRPWLAPPGTALLFSLALRPTWMPPQQGVALVWMLAVALSEAVEAVSPLRPALKWPNDLLVATNLSKEDTQNSAHRFPANWAKTAGILLDVQLSAERIEWAILGCGVNLRAAPPPEATPYPTTSLAAAGAMVERLPLLTALVARLAFWYEQLANGAANTLFLAWRSRLITLGQPVSIITANGTLVGYATDVTPNGSLVVRDQAGSLHTIASGDVG</sequence>
<keyword evidence="8" id="KW-1185">Reference proteome</keyword>
<dbReference type="InterPro" id="IPR004408">
    <property type="entry name" value="Biotin_CoA_COase_ligase"/>
</dbReference>
<dbReference type="EC" id="6.3.4.15" evidence="5"/>
<evidence type="ECO:0000256" key="3">
    <source>
        <dbReference type="ARBA" id="ARBA00022840"/>
    </source>
</evidence>
<dbReference type="Pfam" id="PF03099">
    <property type="entry name" value="BPL_LplA_LipB"/>
    <property type="match status" value="1"/>
</dbReference>
<dbReference type="GO" id="GO:0005737">
    <property type="term" value="C:cytoplasm"/>
    <property type="evidence" value="ECO:0007669"/>
    <property type="project" value="TreeGrafter"/>
</dbReference>
<dbReference type="InterPro" id="IPR003142">
    <property type="entry name" value="BPL_C"/>
</dbReference>
<dbReference type="Proteomes" id="UP000220527">
    <property type="component" value="Unassembled WGS sequence"/>
</dbReference>
<evidence type="ECO:0000259" key="6">
    <source>
        <dbReference type="PROSITE" id="PS51733"/>
    </source>
</evidence>
<dbReference type="PANTHER" id="PTHR12835">
    <property type="entry name" value="BIOTIN PROTEIN LIGASE"/>
    <property type="match status" value="1"/>
</dbReference>
<dbReference type="PANTHER" id="PTHR12835:SF5">
    <property type="entry name" value="BIOTIN--PROTEIN LIGASE"/>
    <property type="match status" value="1"/>
</dbReference>
<reference evidence="8" key="1">
    <citation type="submission" date="2017-08" db="EMBL/GenBank/DDBJ databases">
        <authorList>
            <person name="Grouzdev D.S."/>
            <person name="Gaisin V.A."/>
            <person name="Rysina M.S."/>
            <person name="Gorlenko V.M."/>
        </authorList>
    </citation>
    <scope>NUCLEOTIDE SEQUENCE [LARGE SCALE GENOMIC DNA]</scope>
    <source>
        <strain evidence="8">Kir15-3F</strain>
    </source>
</reference>
<dbReference type="GO" id="GO:0005524">
    <property type="term" value="F:ATP binding"/>
    <property type="evidence" value="ECO:0007669"/>
    <property type="project" value="UniProtKB-KW"/>
</dbReference>
<organism evidence="7 8">
    <name type="scientific">Candidatus Viridilinea mediisalina</name>
    <dbReference type="NCBI Taxonomy" id="2024553"/>
    <lineage>
        <taxon>Bacteria</taxon>
        <taxon>Bacillati</taxon>
        <taxon>Chloroflexota</taxon>
        <taxon>Chloroflexia</taxon>
        <taxon>Chloroflexales</taxon>
        <taxon>Chloroflexineae</taxon>
        <taxon>Oscillochloridaceae</taxon>
        <taxon>Candidatus Viridilinea</taxon>
    </lineage>
</organism>
<dbReference type="InterPro" id="IPR045864">
    <property type="entry name" value="aa-tRNA-synth_II/BPL/LPL"/>
</dbReference>
<dbReference type="AlphaFoldDB" id="A0A2A6RG00"/>
<dbReference type="GO" id="GO:0004077">
    <property type="term" value="F:biotin--[biotin carboxyl-carrier protein] ligase activity"/>
    <property type="evidence" value="ECO:0007669"/>
    <property type="project" value="UniProtKB-EC"/>
</dbReference>
<protein>
    <recommendedName>
        <fullName evidence="5">biotin--[biotin carboxyl-carrier protein] ligase</fullName>
        <ecNumber evidence="5">6.3.4.15</ecNumber>
    </recommendedName>
</protein>
<dbReference type="InterPro" id="IPR008988">
    <property type="entry name" value="Transcriptional_repressor_C"/>
</dbReference>
<dbReference type="EMBL" id="NQWI01000107">
    <property type="protein sequence ID" value="PDW01805.1"/>
    <property type="molecule type" value="Genomic_DNA"/>
</dbReference>
<dbReference type="CDD" id="cd16442">
    <property type="entry name" value="BPL"/>
    <property type="match status" value="1"/>
</dbReference>
<feature type="domain" description="BPL/LPL catalytic" evidence="6">
    <location>
        <begin position="28"/>
        <end position="221"/>
    </location>
</feature>
<keyword evidence="3" id="KW-0067">ATP-binding</keyword>
<gene>
    <name evidence="7" type="ORF">CJ255_17235</name>
</gene>
<name>A0A2A6RG00_9CHLR</name>
<dbReference type="PROSITE" id="PS51733">
    <property type="entry name" value="BPL_LPL_CATALYTIC"/>
    <property type="match status" value="1"/>
</dbReference>
<keyword evidence="2" id="KW-0547">Nucleotide-binding</keyword>
<evidence type="ECO:0000256" key="2">
    <source>
        <dbReference type="ARBA" id="ARBA00022741"/>
    </source>
</evidence>
<dbReference type="SUPFAM" id="SSF50037">
    <property type="entry name" value="C-terminal domain of transcriptional repressors"/>
    <property type="match status" value="1"/>
</dbReference>
<keyword evidence="1 7" id="KW-0436">Ligase</keyword>
<dbReference type="InterPro" id="IPR004143">
    <property type="entry name" value="BPL_LPL_catalytic"/>
</dbReference>
<evidence type="ECO:0000256" key="1">
    <source>
        <dbReference type="ARBA" id="ARBA00022598"/>
    </source>
</evidence>
<dbReference type="OrthoDB" id="9807064at2"/>
<evidence type="ECO:0000256" key="4">
    <source>
        <dbReference type="ARBA" id="ARBA00023267"/>
    </source>
</evidence>
<dbReference type="Pfam" id="PF02237">
    <property type="entry name" value="BPL_C"/>
    <property type="match status" value="1"/>
</dbReference>
<evidence type="ECO:0000256" key="5">
    <source>
        <dbReference type="ARBA" id="ARBA00024227"/>
    </source>
</evidence>
<evidence type="ECO:0000313" key="7">
    <source>
        <dbReference type="EMBL" id="PDW01805.1"/>
    </source>
</evidence>
<dbReference type="Gene3D" id="2.30.30.100">
    <property type="match status" value="1"/>
</dbReference>
<evidence type="ECO:0000313" key="8">
    <source>
        <dbReference type="Proteomes" id="UP000220527"/>
    </source>
</evidence>
<keyword evidence="4" id="KW-0092">Biotin</keyword>
<dbReference type="SUPFAM" id="SSF55681">
    <property type="entry name" value="Class II aaRS and biotin synthetases"/>
    <property type="match status" value="1"/>
</dbReference>
<dbReference type="Gene3D" id="3.30.930.10">
    <property type="entry name" value="Bira Bifunctional Protein, Domain 2"/>
    <property type="match status" value="1"/>
</dbReference>
<proteinExistence type="predicted"/>
<dbReference type="NCBIfam" id="TIGR00121">
    <property type="entry name" value="birA_ligase"/>
    <property type="match status" value="1"/>
</dbReference>
<accession>A0A2A6RG00</accession>
<dbReference type="RefSeq" id="WP_097645341.1">
    <property type="nucleotide sequence ID" value="NZ_NQWI01000107.1"/>
</dbReference>
<comment type="caution">
    <text evidence="7">The sequence shown here is derived from an EMBL/GenBank/DDBJ whole genome shotgun (WGS) entry which is preliminary data.</text>
</comment>